<keyword evidence="2" id="KW-1185">Reference proteome</keyword>
<name>A0ABQ8MQP1_LABRO</name>
<comment type="caution">
    <text evidence="1">The sequence shown here is derived from an EMBL/GenBank/DDBJ whole genome shotgun (WGS) entry which is preliminary data.</text>
</comment>
<evidence type="ECO:0000313" key="2">
    <source>
        <dbReference type="Proteomes" id="UP000830375"/>
    </source>
</evidence>
<organism evidence="1 2">
    <name type="scientific">Labeo rohita</name>
    <name type="common">Indian major carp</name>
    <name type="synonym">Cyprinus rohita</name>
    <dbReference type="NCBI Taxonomy" id="84645"/>
    <lineage>
        <taxon>Eukaryota</taxon>
        <taxon>Metazoa</taxon>
        <taxon>Chordata</taxon>
        <taxon>Craniata</taxon>
        <taxon>Vertebrata</taxon>
        <taxon>Euteleostomi</taxon>
        <taxon>Actinopterygii</taxon>
        <taxon>Neopterygii</taxon>
        <taxon>Teleostei</taxon>
        <taxon>Ostariophysi</taxon>
        <taxon>Cypriniformes</taxon>
        <taxon>Cyprinidae</taxon>
        <taxon>Labeoninae</taxon>
        <taxon>Labeonini</taxon>
        <taxon>Labeo</taxon>
    </lineage>
</organism>
<sequence length="96" mass="10979">MELKELQDKCNMEGRMWRRNIRIVGVAEELGSASVESVSKLLSEVLNMDKIVLRSCVEHEVRLLNGDTIAIFLHYTASVAKARAAFTDFRKLLREQ</sequence>
<protein>
    <submittedName>
        <fullName evidence="1">Uncharacterized protein</fullName>
    </submittedName>
</protein>
<dbReference type="EMBL" id="JACTAM010000004">
    <property type="protein sequence ID" value="KAI2665154.1"/>
    <property type="molecule type" value="Genomic_DNA"/>
</dbReference>
<accession>A0ABQ8MQP1</accession>
<dbReference type="Proteomes" id="UP000830375">
    <property type="component" value="Unassembled WGS sequence"/>
</dbReference>
<gene>
    <name evidence="1" type="ORF">H4Q32_021366</name>
</gene>
<evidence type="ECO:0000313" key="1">
    <source>
        <dbReference type="EMBL" id="KAI2665154.1"/>
    </source>
</evidence>
<reference evidence="1 2" key="1">
    <citation type="submission" date="2022-01" db="EMBL/GenBank/DDBJ databases">
        <title>A high-quality chromosome-level genome assembly of rohu carp, Labeo rohita.</title>
        <authorList>
            <person name="Arick M.A. II"/>
            <person name="Hsu C.-Y."/>
            <person name="Magbanua Z."/>
            <person name="Pechanova O."/>
            <person name="Grover C."/>
            <person name="Miller E."/>
            <person name="Thrash A."/>
            <person name="Ezzel L."/>
            <person name="Alam S."/>
            <person name="Benzie J."/>
            <person name="Hamilton M."/>
            <person name="Karsi A."/>
            <person name="Lawrence M.L."/>
            <person name="Peterson D.G."/>
        </authorList>
    </citation>
    <scope>NUCLEOTIDE SEQUENCE [LARGE SCALE GENOMIC DNA]</scope>
    <source>
        <strain evidence="2">BAU-BD-2019</strain>
        <tissue evidence="1">Blood</tissue>
    </source>
</reference>
<proteinExistence type="predicted"/>